<name>A0ABW4M297_9HYPH</name>
<dbReference type="SUPFAM" id="SSF53850">
    <property type="entry name" value="Periplasmic binding protein-like II"/>
    <property type="match status" value="1"/>
</dbReference>
<dbReference type="Proteomes" id="UP001597322">
    <property type="component" value="Unassembled WGS sequence"/>
</dbReference>
<evidence type="ECO:0008006" key="3">
    <source>
        <dbReference type="Google" id="ProtNLM"/>
    </source>
</evidence>
<sequence>MPIDHSPQTNLNNGFQVLDSIRVIHTLGPAGTNLAAAAAEWFSRNKIKGDIELYETVESAIDHMPRDHCHALLTCAVYPNLYNVVFNNLSRLKFIDSFIWSTFPMLLASRDGRPPRVVSTHPAPQSLVPQGMERVITTSNSQAAVDCASGKTDGCITTMAALEMHGLKIVENFGPVPMVFTLHGQVAAEGVS</sequence>
<evidence type="ECO:0000313" key="1">
    <source>
        <dbReference type="EMBL" id="MFD1744675.1"/>
    </source>
</evidence>
<dbReference type="EMBL" id="JBHUEQ010000004">
    <property type="protein sequence ID" value="MFD1744675.1"/>
    <property type="molecule type" value="Genomic_DNA"/>
</dbReference>
<accession>A0ABW4M297</accession>
<protein>
    <recommendedName>
        <fullName evidence="3">Prephenate dehydratase</fullName>
    </recommendedName>
</protein>
<dbReference type="RefSeq" id="WP_377396949.1">
    <property type="nucleotide sequence ID" value="NZ_JBHUEQ010000004.1"/>
</dbReference>
<comment type="caution">
    <text evidence="1">The sequence shown here is derived from an EMBL/GenBank/DDBJ whole genome shotgun (WGS) entry which is preliminary data.</text>
</comment>
<evidence type="ECO:0000313" key="2">
    <source>
        <dbReference type="Proteomes" id="UP001597322"/>
    </source>
</evidence>
<gene>
    <name evidence="1" type="ORF">ACFSE1_04300</name>
</gene>
<proteinExistence type="predicted"/>
<organism evidence="1 2">
    <name type="scientific">Rhizobium helianthi</name>
    <dbReference type="NCBI Taxonomy" id="1132695"/>
    <lineage>
        <taxon>Bacteria</taxon>
        <taxon>Pseudomonadati</taxon>
        <taxon>Pseudomonadota</taxon>
        <taxon>Alphaproteobacteria</taxon>
        <taxon>Hyphomicrobiales</taxon>
        <taxon>Rhizobiaceae</taxon>
        <taxon>Rhizobium/Agrobacterium group</taxon>
        <taxon>Rhizobium</taxon>
    </lineage>
</organism>
<reference evidence="2" key="1">
    <citation type="journal article" date="2019" name="Int. J. Syst. Evol. Microbiol.">
        <title>The Global Catalogue of Microorganisms (GCM) 10K type strain sequencing project: providing services to taxonomists for standard genome sequencing and annotation.</title>
        <authorList>
            <consortium name="The Broad Institute Genomics Platform"/>
            <consortium name="The Broad Institute Genome Sequencing Center for Infectious Disease"/>
            <person name="Wu L."/>
            <person name="Ma J."/>
        </authorList>
    </citation>
    <scope>NUCLEOTIDE SEQUENCE [LARGE SCALE GENOMIC DNA]</scope>
    <source>
        <strain evidence="2">CG52</strain>
    </source>
</reference>
<keyword evidence="2" id="KW-1185">Reference proteome</keyword>